<accession>A0ABM9CTU0</accession>
<dbReference type="Pfam" id="PF00483">
    <property type="entry name" value="NTP_transferase"/>
    <property type="match status" value="1"/>
</dbReference>
<evidence type="ECO:0000313" key="3">
    <source>
        <dbReference type="Proteomes" id="UP000838686"/>
    </source>
</evidence>
<dbReference type="SUPFAM" id="SSF53448">
    <property type="entry name" value="Nucleotide-diphospho-sugar transferases"/>
    <property type="match status" value="1"/>
</dbReference>
<evidence type="ECO:0000313" key="2">
    <source>
        <dbReference type="EMBL" id="CAH1223983.1"/>
    </source>
</evidence>
<dbReference type="EMBL" id="CAKMMF010000044">
    <property type="protein sequence ID" value="CAH1223983.1"/>
    <property type="molecule type" value="Genomic_DNA"/>
</dbReference>
<dbReference type="SUPFAM" id="SSF159283">
    <property type="entry name" value="Guanosine diphospho-D-mannose pyrophosphorylase/mannose-6-phosphate isomerase linker domain"/>
    <property type="match status" value="1"/>
</dbReference>
<dbReference type="InterPro" id="IPR029044">
    <property type="entry name" value="Nucleotide-diphossugar_trans"/>
</dbReference>
<gene>
    <name evidence="2" type="ORF">PAECIP111893_05060</name>
</gene>
<protein>
    <recommendedName>
        <fullName evidence="1">Nucleotidyl transferase domain-containing protein</fullName>
    </recommendedName>
</protein>
<dbReference type="InterPro" id="IPR051161">
    <property type="entry name" value="Mannose-6P_isomerase_type2"/>
</dbReference>
<sequence length="441" mass="48066">MKIILLSGGSGKRLWPLSSQSRSKQFLQVLPDHSGRQLSMVQATMEHLKRLGLEEDVVVAATSKQIGQLHRQLGAHINTVIEPERKDTYPAILLCAAYLHAVLETDPNETIIVLPVDHLTDSSFYSMLFQLDRLIQLNQTSIGLIGVRPTEPSGKFGYIVPASAAGQAIYSEASVLPIDRFVEKPDEAAAKSLIAKGALWNCGVFALRLSYMLELIHELELEADYEWLRSHYHLLPSISFDYAVIENERQLASLVYEGRWSDLGTWDALSQAMDEDVYGLGLIAPDCSDTHIMNELQLPVLVSGIDHAVIVAGHEGILVTAKKTANGLRPLIDQLPSAAAQPAAAAGSGWTRTIDRVDKNGSPAAITRRVHLLSGQELCCKDSAAVTIWIILSGEGIYRAGDEDVAIREGNTIHPSFNCSYEAAVATEMLEVVLPAAQASE</sequence>
<dbReference type="PANTHER" id="PTHR46390">
    <property type="entry name" value="MANNOSE-1-PHOSPHATE GUANYLYLTRANSFERASE"/>
    <property type="match status" value="1"/>
</dbReference>
<feature type="domain" description="Nucleotidyl transferase" evidence="1">
    <location>
        <begin position="3"/>
        <end position="275"/>
    </location>
</feature>
<evidence type="ECO:0000259" key="1">
    <source>
        <dbReference type="Pfam" id="PF00483"/>
    </source>
</evidence>
<dbReference type="Gene3D" id="3.90.550.10">
    <property type="entry name" value="Spore Coat Polysaccharide Biosynthesis Protein SpsA, Chain A"/>
    <property type="match status" value="1"/>
</dbReference>
<organism evidence="2 3">
    <name type="scientific">Paenibacillus plantiphilus</name>
    <dbReference type="NCBI Taxonomy" id="2905650"/>
    <lineage>
        <taxon>Bacteria</taxon>
        <taxon>Bacillati</taxon>
        <taxon>Bacillota</taxon>
        <taxon>Bacilli</taxon>
        <taxon>Bacillales</taxon>
        <taxon>Paenibacillaceae</taxon>
        <taxon>Paenibacillus</taxon>
    </lineage>
</organism>
<keyword evidence="3" id="KW-1185">Reference proteome</keyword>
<proteinExistence type="predicted"/>
<dbReference type="InterPro" id="IPR005835">
    <property type="entry name" value="NTP_transferase_dom"/>
</dbReference>
<name>A0ABM9CTU0_9BACL</name>
<dbReference type="RefSeq" id="WP_236346904.1">
    <property type="nucleotide sequence ID" value="NZ_CAKMMF010000044.1"/>
</dbReference>
<reference evidence="2" key="1">
    <citation type="submission" date="2022-01" db="EMBL/GenBank/DDBJ databases">
        <authorList>
            <person name="Criscuolo A."/>
        </authorList>
    </citation>
    <scope>NUCLEOTIDE SEQUENCE</scope>
    <source>
        <strain evidence="2">CIP111893</strain>
    </source>
</reference>
<dbReference type="Proteomes" id="UP000838686">
    <property type="component" value="Unassembled WGS sequence"/>
</dbReference>
<comment type="caution">
    <text evidence="2">The sequence shown here is derived from an EMBL/GenBank/DDBJ whole genome shotgun (WGS) entry which is preliminary data.</text>
</comment>
<dbReference type="PANTHER" id="PTHR46390:SF1">
    <property type="entry name" value="MANNOSE-1-PHOSPHATE GUANYLYLTRANSFERASE"/>
    <property type="match status" value="1"/>
</dbReference>